<proteinExistence type="predicted"/>
<feature type="region of interest" description="Disordered" evidence="1">
    <location>
        <begin position="135"/>
        <end position="173"/>
    </location>
</feature>
<dbReference type="GeneID" id="111602873"/>
<feature type="compositionally biased region" description="Low complexity" evidence="1">
    <location>
        <begin position="144"/>
        <end position="165"/>
    </location>
</feature>
<feature type="compositionally biased region" description="Polar residues" evidence="1">
    <location>
        <begin position="518"/>
        <end position="532"/>
    </location>
</feature>
<accession>A0A6J1MB54</accession>
<feature type="region of interest" description="Disordered" evidence="1">
    <location>
        <begin position="504"/>
        <end position="532"/>
    </location>
</feature>
<sequence>MRIVPRGKILLFESNCRPTEISRRFKSNLLIVMHAQYQIPLSSTPQQAKGVNLLQLHALQWLYAHAQKNMANMQNMPAAHCCQQPPPINYVQPNLSYLQQQNGGGGQQQPYYNHFSQQGGDGIKQLYNHAQSASQNNVPYNFGQSQPQSQPQPQQQQQQQHPPQHCMGFVPSQQPFGVNQGQHPFYPYGQGPYYGYLANAPNMAYMPSVQQQPFCSGSSGLNFMPPACGQVNQSDQQANLNSNLNSIPSGSCSMPSKQANRKHIFVNGALYNAELVDPPMDKFRAAGESEASFMPNNPSEEEDPEEDTYNPMAGILPSIYGIRFYNPNYGPEGAIPPRFSKKKKYNRNANVNTWQPSKSSDVFGQGMSRYQDSCPLYPLHHLAAAASYGHNENAIAAAHNNRNQPEPEQQLADAASAAAQNFMGSMSPNSKAKRRQGRNRPRGYIQSFGIVAPIKHNNNMDKSNVVAAKNDFSMLDKKSPIKQWDNFDPTKLNGNLDWPLLMDGNKSSGNNNSKTQTKRNLFTKQSNDNYFI</sequence>
<dbReference type="OrthoDB" id="7865137at2759"/>
<evidence type="ECO:0000313" key="2">
    <source>
        <dbReference type="Proteomes" id="UP000504633"/>
    </source>
</evidence>
<organism evidence="2 3">
    <name type="scientific">Drosophila hydei</name>
    <name type="common">Fruit fly</name>
    <dbReference type="NCBI Taxonomy" id="7224"/>
    <lineage>
        <taxon>Eukaryota</taxon>
        <taxon>Metazoa</taxon>
        <taxon>Ecdysozoa</taxon>
        <taxon>Arthropoda</taxon>
        <taxon>Hexapoda</taxon>
        <taxon>Insecta</taxon>
        <taxon>Pterygota</taxon>
        <taxon>Neoptera</taxon>
        <taxon>Endopterygota</taxon>
        <taxon>Diptera</taxon>
        <taxon>Brachycera</taxon>
        <taxon>Muscomorpha</taxon>
        <taxon>Ephydroidea</taxon>
        <taxon>Drosophilidae</taxon>
        <taxon>Drosophila</taxon>
    </lineage>
</organism>
<evidence type="ECO:0000313" key="3">
    <source>
        <dbReference type="RefSeq" id="XP_023175967.2"/>
    </source>
</evidence>
<dbReference type="Proteomes" id="UP000504633">
    <property type="component" value="Unplaced"/>
</dbReference>
<gene>
    <name evidence="3" type="primary">LOC111602873</name>
</gene>
<dbReference type="RefSeq" id="XP_023175967.2">
    <property type="nucleotide sequence ID" value="XM_023320199.2"/>
</dbReference>
<dbReference type="AlphaFoldDB" id="A0A6J1MB54"/>
<keyword evidence="2" id="KW-1185">Reference proteome</keyword>
<reference evidence="3" key="1">
    <citation type="submission" date="2025-08" db="UniProtKB">
        <authorList>
            <consortium name="RefSeq"/>
        </authorList>
    </citation>
    <scope>IDENTIFICATION</scope>
    <source>
        <strain evidence="3">15085-1641.00</strain>
        <tissue evidence="3">Whole body</tissue>
    </source>
</reference>
<evidence type="ECO:0000256" key="1">
    <source>
        <dbReference type="SAM" id="MobiDB-lite"/>
    </source>
</evidence>
<dbReference type="KEGG" id="dhe:111602873"/>
<feature type="compositionally biased region" description="Low complexity" evidence="1">
    <location>
        <begin position="504"/>
        <end position="514"/>
    </location>
</feature>
<name>A0A6J1MB54_DROHY</name>
<protein>
    <submittedName>
        <fullName evidence="3">Intrastrand cross-link recognition protein-like isoform X1</fullName>
    </submittedName>
</protein>